<comment type="caution">
    <text evidence="2">The sequence shown here is derived from an EMBL/GenBank/DDBJ whole genome shotgun (WGS) entry which is preliminary data.</text>
</comment>
<reference evidence="2 3" key="1">
    <citation type="submission" date="2019-12" db="EMBL/GenBank/DDBJ databases">
        <title>Whole genome shotgun sequence of Streptomyces caniferus NBRC 15389.</title>
        <authorList>
            <person name="Ichikawa N."/>
            <person name="Kimura A."/>
            <person name="Kitahashi Y."/>
            <person name="Komaki H."/>
            <person name="Tamura T."/>
        </authorList>
    </citation>
    <scope>NUCLEOTIDE SEQUENCE [LARGE SCALE GENOMIC DNA]</scope>
    <source>
        <strain evidence="2 3">NBRC 15389</strain>
    </source>
</reference>
<evidence type="ECO:0008006" key="4">
    <source>
        <dbReference type="Google" id="ProtNLM"/>
    </source>
</evidence>
<feature type="chain" id="PRO_5024849511" description="Secreted protein" evidence="1">
    <location>
        <begin position="26"/>
        <end position="162"/>
    </location>
</feature>
<dbReference type="EMBL" id="BLIN01000001">
    <property type="protein sequence ID" value="GFE03934.1"/>
    <property type="molecule type" value="Genomic_DNA"/>
</dbReference>
<organism evidence="2 3">
    <name type="scientific">Streptomyces caniferus</name>
    <dbReference type="NCBI Taxonomy" id="285557"/>
    <lineage>
        <taxon>Bacteria</taxon>
        <taxon>Bacillati</taxon>
        <taxon>Actinomycetota</taxon>
        <taxon>Actinomycetes</taxon>
        <taxon>Kitasatosporales</taxon>
        <taxon>Streptomycetaceae</taxon>
        <taxon>Streptomyces</taxon>
    </lineage>
</organism>
<evidence type="ECO:0000313" key="2">
    <source>
        <dbReference type="EMBL" id="GFE03934.1"/>
    </source>
</evidence>
<keyword evidence="1" id="KW-0732">Signal</keyword>
<dbReference type="Proteomes" id="UP000435837">
    <property type="component" value="Unassembled WGS sequence"/>
</dbReference>
<evidence type="ECO:0000313" key="3">
    <source>
        <dbReference type="Proteomes" id="UP000435837"/>
    </source>
</evidence>
<evidence type="ECO:0000256" key="1">
    <source>
        <dbReference type="SAM" id="SignalP"/>
    </source>
</evidence>
<sequence length="162" mass="17641">MKRSSRLLAAGIVAAAAVMQGAAVAAATDQPDDPGTTTEPSAVEDFAYPQADKIFKEKGILLKRGDGHIVLATCDSRPDLVEMSTRDLGKFCFRVTGKKGYLSMELPRVYGIKGNDYKLRANMTVNNRDVSFDITKNAWTPVGETADPTHRDHTLLELVATR</sequence>
<name>A0A640RYQ6_9ACTN</name>
<feature type="signal peptide" evidence="1">
    <location>
        <begin position="1"/>
        <end position="25"/>
    </location>
</feature>
<dbReference type="RefSeq" id="WP_174243987.1">
    <property type="nucleotide sequence ID" value="NZ_BAAATH010000043.1"/>
</dbReference>
<proteinExistence type="predicted"/>
<accession>A0A640RYQ6</accession>
<gene>
    <name evidence="2" type="ORF">Scani_02020</name>
</gene>
<dbReference type="AlphaFoldDB" id="A0A640RYQ6"/>
<protein>
    <recommendedName>
        <fullName evidence="4">Secreted protein</fullName>
    </recommendedName>
</protein>